<protein>
    <submittedName>
        <fullName evidence="1">Uncharacterized protein</fullName>
    </submittedName>
</protein>
<proteinExistence type="predicted"/>
<comment type="caution">
    <text evidence="1">The sequence shown here is derived from an EMBL/GenBank/DDBJ whole genome shotgun (WGS) entry which is preliminary data.</text>
</comment>
<accession>A0A150J9L5</accession>
<sequence>MRSISISNKGRDALMATKYDWDSITNDFIQGLTNEDGEFYYPSHEELSEKYGPAIKTLMNRSSKEKWKEKREIFRTKKNNRIEEKKIEQFSNKAVEFDLLNLDIATKGLELVNDRLDDPSIDNHNITKLSNAALNYEKEGNIALGRSVEKTESEQRIENVGGESDGPIKIILQDPNLRADATEFISKVFSSSD</sequence>
<organism evidence="1 2">
    <name type="scientific">Candidatus Methanofastidiosum methylothiophilum</name>
    <dbReference type="NCBI Taxonomy" id="1705564"/>
    <lineage>
        <taxon>Archaea</taxon>
        <taxon>Methanobacteriati</taxon>
        <taxon>Methanobacteriota</taxon>
        <taxon>Stenosarchaea group</taxon>
        <taxon>Candidatus Methanofastidiosia</taxon>
        <taxon>Candidatus Methanofastidiosales</taxon>
        <taxon>Candidatus Methanofastidiosaceae</taxon>
        <taxon>Candidatus Methanofastidiosum</taxon>
    </lineage>
</organism>
<dbReference type="EMBL" id="LNGC01000001">
    <property type="protein sequence ID" value="KYC53886.1"/>
    <property type="molecule type" value="Genomic_DNA"/>
</dbReference>
<gene>
    <name evidence="1" type="ORF">AMQ22_00086</name>
</gene>
<reference evidence="1 2" key="1">
    <citation type="journal article" date="2016" name="ISME J.">
        <title>Chasing the elusive Euryarchaeota class WSA2: genomes reveal a uniquely fastidious methyl-reducing methanogen.</title>
        <authorList>
            <person name="Nobu M.K."/>
            <person name="Narihiro T."/>
            <person name="Kuroda K."/>
            <person name="Mei R."/>
            <person name="Liu W.T."/>
        </authorList>
    </citation>
    <scope>NUCLEOTIDE SEQUENCE [LARGE SCALE GENOMIC DNA]</scope>
    <source>
        <strain evidence="1">U1lsi0528_Bin055</strain>
    </source>
</reference>
<evidence type="ECO:0000313" key="2">
    <source>
        <dbReference type="Proteomes" id="UP000075398"/>
    </source>
</evidence>
<name>A0A150J9L5_9EURY</name>
<evidence type="ECO:0000313" key="1">
    <source>
        <dbReference type="EMBL" id="KYC53886.1"/>
    </source>
</evidence>
<dbReference type="AlphaFoldDB" id="A0A150J9L5"/>
<dbReference type="Proteomes" id="UP000075398">
    <property type="component" value="Unassembled WGS sequence"/>
</dbReference>